<dbReference type="PROSITE" id="PS51186">
    <property type="entry name" value="GNAT"/>
    <property type="match status" value="1"/>
</dbReference>
<keyword evidence="3" id="KW-0808">Transferase</keyword>
<proteinExistence type="predicted"/>
<dbReference type="SUPFAM" id="SSF55729">
    <property type="entry name" value="Acyl-CoA N-acyltransferases (Nat)"/>
    <property type="match status" value="1"/>
</dbReference>
<dbReference type="RefSeq" id="WP_013251686.1">
    <property type="nucleotide sequence ID" value="NC_014363.1"/>
</dbReference>
<evidence type="ECO:0000259" key="2">
    <source>
        <dbReference type="PROSITE" id="PS51186"/>
    </source>
</evidence>
<evidence type="ECO:0000313" key="4">
    <source>
        <dbReference type="Proteomes" id="UP000000333"/>
    </source>
</evidence>
<feature type="domain" description="N-acetyltransferase" evidence="2">
    <location>
        <begin position="1"/>
        <end position="161"/>
    </location>
</feature>
<feature type="compositionally biased region" description="Basic and acidic residues" evidence="1">
    <location>
        <begin position="164"/>
        <end position="177"/>
    </location>
</feature>
<gene>
    <name evidence="3" type="ordered locus">Olsu_0821</name>
</gene>
<keyword evidence="4" id="KW-1185">Reference proteome</keyword>
<dbReference type="GO" id="GO:0016747">
    <property type="term" value="F:acyltransferase activity, transferring groups other than amino-acyl groups"/>
    <property type="evidence" value="ECO:0007669"/>
    <property type="project" value="InterPro"/>
</dbReference>
<dbReference type="PATRIC" id="fig|633147.7.peg.727"/>
<dbReference type="OrthoDB" id="9796381at2"/>
<dbReference type="InterPro" id="IPR016181">
    <property type="entry name" value="Acyl_CoA_acyltransferase"/>
</dbReference>
<dbReference type="EMBL" id="CP002106">
    <property type="protein sequence ID" value="ADK67934.1"/>
    <property type="molecule type" value="Genomic_DNA"/>
</dbReference>
<dbReference type="Gene3D" id="3.40.630.30">
    <property type="match status" value="1"/>
</dbReference>
<dbReference type="Proteomes" id="UP000000333">
    <property type="component" value="Chromosome"/>
</dbReference>
<name>E1QZX0_OLSUV</name>
<dbReference type="eggNOG" id="COG1670">
    <property type="taxonomic scope" value="Bacteria"/>
</dbReference>
<dbReference type="InterPro" id="IPR000182">
    <property type="entry name" value="GNAT_dom"/>
</dbReference>
<dbReference type="KEGG" id="ols:Olsu_0821"/>
<feature type="region of interest" description="Disordered" evidence="1">
    <location>
        <begin position="162"/>
        <end position="182"/>
    </location>
</feature>
<dbReference type="GeneID" id="78512240"/>
<sequence length="197" mass="21099">MHIRLATPHDLDDIADCYERARGFMQAHGNATQWSDGYPSRSTAERDIAVGYCYVCEGGSGVLGCLTLLDGPDPSYGSIGGGSWLNDKPYKVVHRIAARVQGTGVGGACMSWACSWGCDVRADTHEDNLPMQGLLEGLGFVRCGTVHLPDGGARLAYHWTTGDRGGEDRGSGAREDDPGLGLPIPVSVTRSEHFFEK</sequence>
<dbReference type="STRING" id="633147.Olsu_0821"/>
<evidence type="ECO:0000256" key="1">
    <source>
        <dbReference type="SAM" id="MobiDB-lite"/>
    </source>
</evidence>
<accession>E1QZX0</accession>
<dbReference type="AlphaFoldDB" id="E1QZX0"/>
<organism evidence="3 4">
    <name type="scientific">Olsenella uli (strain ATCC 49627 / DSM 7084 / CCUG 31166 / CIP 109912 / JCM 12494 / LMG 11480 / NCIMB 702895 / VPI D76D-27C)</name>
    <name type="common">Lactobacillus uli</name>
    <dbReference type="NCBI Taxonomy" id="633147"/>
    <lineage>
        <taxon>Bacteria</taxon>
        <taxon>Bacillati</taxon>
        <taxon>Actinomycetota</taxon>
        <taxon>Coriobacteriia</taxon>
        <taxon>Coriobacteriales</taxon>
        <taxon>Atopobiaceae</taxon>
        <taxon>Olsenella</taxon>
    </lineage>
</organism>
<protein>
    <submittedName>
        <fullName evidence="3">Putative acetyltransferase</fullName>
    </submittedName>
</protein>
<reference evidence="3 4" key="1">
    <citation type="journal article" date="2010" name="Stand. Genomic Sci.">
        <title>Complete genome sequence of Olsenella uli type strain (VPI D76D-27C).</title>
        <authorList>
            <person name="Goker M."/>
            <person name="Held B."/>
            <person name="Lucas S."/>
            <person name="Nolan M."/>
            <person name="Yasawong M."/>
            <person name="Glavina Del Rio T."/>
            <person name="Tice H."/>
            <person name="Cheng J.F."/>
            <person name="Bruce D."/>
            <person name="Detter J.C."/>
            <person name="Tapia R."/>
            <person name="Han C."/>
            <person name="Goodwin L."/>
            <person name="Pitluck S."/>
            <person name="Liolios K."/>
            <person name="Ivanova N."/>
            <person name="Mavromatis K."/>
            <person name="Mikhailova N."/>
            <person name="Pati A."/>
            <person name="Chen A."/>
            <person name="Palaniappan K."/>
            <person name="Land M."/>
            <person name="Hauser L."/>
            <person name="Chang Y.J."/>
            <person name="Jeffries C.D."/>
            <person name="Rohde M."/>
            <person name="Sikorski J."/>
            <person name="Pukall R."/>
            <person name="Woyke T."/>
            <person name="Bristow J."/>
            <person name="Eisen J.A."/>
            <person name="Markowitz V."/>
            <person name="Hugenholtz P."/>
            <person name="Kyrpides N.C."/>
            <person name="Klenk H.P."/>
            <person name="Lapidus A."/>
        </authorList>
    </citation>
    <scope>NUCLEOTIDE SEQUENCE [LARGE SCALE GENOMIC DNA]</scope>
    <source>
        <strain evidence="4">ATCC 49627 / DSM 7084 / CIP 109912 / JCM 12494 / NCIMB 702895 / VPI D76D-27C</strain>
    </source>
</reference>
<dbReference type="HOGENOM" id="CLU_013985_13_0_11"/>
<evidence type="ECO:0000313" key="3">
    <source>
        <dbReference type="EMBL" id="ADK67934.1"/>
    </source>
</evidence>